<dbReference type="Pfam" id="PF01551">
    <property type="entry name" value="Peptidase_M23"/>
    <property type="match status" value="1"/>
</dbReference>
<dbReference type="Proteomes" id="UP000198769">
    <property type="component" value="Unassembled WGS sequence"/>
</dbReference>
<dbReference type="InterPro" id="IPR050570">
    <property type="entry name" value="Cell_wall_metabolism_enzyme"/>
</dbReference>
<dbReference type="GO" id="GO:0004222">
    <property type="term" value="F:metalloendopeptidase activity"/>
    <property type="evidence" value="ECO:0007669"/>
    <property type="project" value="TreeGrafter"/>
</dbReference>
<dbReference type="InterPro" id="IPR011055">
    <property type="entry name" value="Dup_hybrid_motif"/>
</dbReference>
<dbReference type="CDD" id="cd12797">
    <property type="entry name" value="M23_peptidase"/>
    <property type="match status" value="1"/>
</dbReference>
<dbReference type="SUPFAM" id="SSF51261">
    <property type="entry name" value="Duplicated hybrid motif"/>
    <property type="match status" value="1"/>
</dbReference>
<dbReference type="OrthoDB" id="9809488at2"/>
<keyword evidence="3" id="KW-1185">Reference proteome</keyword>
<reference evidence="3" key="1">
    <citation type="submission" date="2016-10" db="EMBL/GenBank/DDBJ databases">
        <authorList>
            <person name="Varghese N."/>
            <person name="Submissions S."/>
        </authorList>
    </citation>
    <scope>NUCLEOTIDE SEQUENCE [LARGE SCALE GENOMIC DNA]</scope>
    <source>
        <strain evidence="3">DSM 25575</strain>
    </source>
</reference>
<dbReference type="InterPro" id="IPR016047">
    <property type="entry name" value="M23ase_b-sheet_dom"/>
</dbReference>
<organism evidence="2 3">
    <name type="scientific">Chryseobacterium oleae</name>
    <dbReference type="NCBI Taxonomy" id="491207"/>
    <lineage>
        <taxon>Bacteria</taxon>
        <taxon>Pseudomonadati</taxon>
        <taxon>Bacteroidota</taxon>
        <taxon>Flavobacteriia</taxon>
        <taxon>Flavobacteriales</taxon>
        <taxon>Weeksellaceae</taxon>
        <taxon>Chryseobacterium group</taxon>
        <taxon>Chryseobacterium</taxon>
    </lineage>
</organism>
<sequence length="277" mass="31657">MKRILIFTLLLSFINLFSQKNIKVYHEKKGDTLVLYADNLEIYPMSFVFSGMPELENMKAPEAFKQIQVMPAKSVKNKVTYFMINDKTKKWAVKKMPGYEMYVGDVTLEKYDSDYQYILPFAKGKSFTVNQGYNGLFSHQNENSLDFTMPEGTEIVAAREGLVTDVVKHNNTGCAKKSCADQANYITILHSDGSFAQYYHLKQNGVKVNVGDRVNKGDVIGLSGNTGWSKGPHLHFICYLPRLEGQKFRKPLKTLFRIGDGSKIEYLVEKRTYSKEY</sequence>
<protein>
    <submittedName>
        <fullName evidence="2">Murein DD-endopeptidase MepM and murein hydrolase activator NlpD, contain LysM domain</fullName>
    </submittedName>
</protein>
<dbReference type="RefSeq" id="WP_090023866.1">
    <property type="nucleotide sequence ID" value="NZ_FOVD01000001.1"/>
</dbReference>
<gene>
    <name evidence="2" type="ORF">SAMN05421594_0417</name>
</gene>
<dbReference type="EMBL" id="FOVD01000001">
    <property type="protein sequence ID" value="SFN02110.1"/>
    <property type="molecule type" value="Genomic_DNA"/>
</dbReference>
<keyword evidence="2" id="KW-0378">Hydrolase</keyword>
<dbReference type="Gene3D" id="2.70.70.10">
    <property type="entry name" value="Glucose Permease (Domain IIA)"/>
    <property type="match status" value="1"/>
</dbReference>
<evidence type="ECO:0000313" key="3">
    <source>
        <dbReference type="Proteomes" id="UP000198769"/>
    </source>
</evidence>
<proteinExistence type="predicted"/>
<dbReference type="AlphaFoldDB" id="A0A1I4VLR1"/>
<accession>A0A1I4VLR1</accession>
<name>A0A1I4VLR1_CHROL</name>
<dbReference type="PANTHER" id="PTHR21666:SF270">
    <property type="entry name" value="MUREIN HYDROLASE ACTIVATOR ENVC"/>
    <property type="match status" value="1"/>
</dbReference>
<evidence type="ECO:0000313" key="2">
    <source>
        <dbReference type="EMBL" id="SFN02110.1"/>
    </source>
</evidence>
<evidence type="ECO:0000259" key="1">
    <source>
        <dbReference type="Pfam" id="PF01551"/>
    </source>
</evidence>
<dbReference type="PANTHER" id="PTHR21666">
    <property type="entry name" value="PEPTIDASE-RELATED"/>
    <property type="match status" value="1"/>
</dbReference>
<feature type="domain" description="M23ase beta-sheet core" evidence="1">
    <location>
        <begin position="142"/>
        <end position="237"/>
    </location>
</feature>